<comment type="caution">
    <text evidence="8">The sequence shown here is derived from an EMBL/GenBank/DDBJ whole genome shotgun (WGS) entry which is preliminary data.</text>
</comment>
<feature type="transmembrane region" description="Helical" evidence="6">
    <location>
        <begin position="12"/>
        <end position="38"/>
    </location>
</feature>
<dbReference type="EMBL" id="MOOB01000086">
    <property type="protein sequence ID" value="OQE73526.1"/>
    <property type="molecule type" value="Genomic_DNA"/>
</dbReference>
<dbReference type="GO" id="GO:0016020">
    <property type="term" value="C:membrane"/>
    <property type="evidence" value="ECO:0007669"/>
    <property type="project" value="UniProtKB-SubCell"/>
</dbReference>
<accession>A0A1V6XEK8</accession>
<keyword evidence="3 6" id="KW-1133">Transmembrane helix</keyword>
<reference evidence="9" key="1">
    <citation type="journal article" date="2017" name="Nat. Microbiol.">
        <title>Global analysis of biosynthetic gene clusters reveals vast potential of secondary metabolite production in Penicillium species.</title>
        <authorList>
            <person name="Nielsen J.C."/>
            <person name="Grijseels S."/>
            <person name="Prigent S."/>
            <person name="Ji B."/>
            <person name="Dainat J."/>
            <person name="Nielsen K.F."/>
            <person name="Frisvad J.C."/>
            <person name="Workman M."/>
            <person name="Nielsen J."/>
        </authorList>
    </citation>
    <scope>NUCLEOTIDE SEQUENCE [LARGE SCALE GENOMIC DNA]</scope>
    <source>
        <strain evidence="9">IBT 13039</strain>
    </source>
</reference>
<feature type="domain" description="Rhodopsin" evidence="7">
    <location>
        <begin position="2"/>
        <end position="128"/>
    </location>
</feature>
<evidence type="ECO:0000256" key="2">
    <source>
        <dbReference type="ARBA" id="ARBA00022692"/>
    </source>
</evidence>
<dbReference type="STRING" id="60175.A0A1V6XEK8"/>
<evidence type="ECO:0000256" key="4">
    <source>
        <dbReference type="ARBA" id="ARBA00023136"/>
    </source>
</evidence>
<name>A0A1V6XEK8_PENNA</name>
<organism evidence="8 9">
    <name type="scientific">Penicillium nalgiovense</name>
    <dbReference type="NCBI Taxonomy" id="60175"/>
    <lineage>
        <taxon>Eukaryota</taxon>
        <taxon>Fungi</taxon>
        <taxon>Dikarya</taxon>
        <taxon>Ascomycota</taxon>
        <taxon>Pezizomycotina</taxon>
        <taxon>Eurotiomycetes</taxon>
        <taxon>Eurotiomycetidae</taxon>
        <taxon>Eurotiales</taxon>
        <taxon>Aspergillaceae</taxon>
        <taxon>Penicillium</taxon>
    </lineage>
</organism>
<proteinExistence type="inferred from homology"/>
<keyword evidence="4 6" id="KW-0472">Membrane</keyword>
<dbReference type="InterPro" id="IPR049326">
    <property type="entry name" value="Rhodopsin_dom_fungi"/>
</dbReference>
<protein>
    <recommendedName>
        <fullName evidence="7">Rhodopsin domain-containing protein</fullName>
    </recommendedName>
</protein>
<evidence type="ECO:0000256" key="6">
    <source>
        <dbReference type="SAM" id="Phobius"/>
    </source>
</evidence>
<dbReference type="Proteomes" id="UP000191691">
    <property type="component" value="Unassembled WGS sequence"/>
</dbReference>
<feature type="transmembrane region" description="Helical" evidence="6">
    <location>
        <begin position="93"/>
        <end position="113"/>
    </location>
</feature>
<dbReference type="AlphaFoldDB" id="A0A1V6XEK8"/>
<evidence type="ECO:0000256" key="1">
    <source>
        <dbReference type="ARBA" id="ARBA00004141"/>
    </source>
</evidence>
<comment type="subcellular location">
    <subcellularLocation>
        <location evidence="1">Membrane</location>
        <topology evidence="1">Multi-pass membrane protein</topology>
    </subcellularLocation>
</comment>
<keyword evidence="9" id="KW-1185">Reference proteome</keyword>
<comment type="similarity">
    <text evidence="5">Belongs to the SAT4 family.</text>
</comment>
<dbReference type="PANTHER" id="PTHR33048:SF143">
    <property type="entry name" value="EXTRACELLULAR MEMBRANE PROTEIN CFEM DOMAIN-CONTAINING PROTEIN-RELATED"/>
    <property type="match status" value="1"/>
</dbReference>
<feature type="transmembrane region" description="Helical" evidence="6">
    <location>
        <begin position="58"/>
        <end position="81"/>
    </location>
</feature>
<dbReference type="PANTHER" id="PTHR33048">
    <property type="entry name" value="PTH11-LIKE INTEGRAL MEMBRANE PROTEIN (AFU_ORTHOLOGUE AFUA_5G11245)"/>
    <property type="match status" value="1"/>
</dbReference>
<evidence type="ECO:0000256" key="5">
    <source>
        <dbReference type="ARBA" id="ARBA00038359"/>
    </source>
</evidence>
<evidence type="ECO:0000256" key="3">
    <source>
        <dbReference type="ARBA" id="ARBA00022989"/>
    </source>
</evidence>
<sequence>MHIFSDPRIRLLCQGTIVHCFLFMISTFITEILAYILVEEAWSTWKGESTALYYDNNAFWWAHSAINSATDLWVIGLPVPMLFGLQIKTSKKIYLILIFNIGIVITVISIVRFSGLLKYSTTSNITCKVDPYPSQRLL</sequence>
<gene>
    <name evidence="8" type="ORF">PENNAL_c0086G02726</name>
</gene>
<dbReference type="Pfam" id="PF20684">
    <property type="entry name" value="Fung_rhodopsin"/>
    <property type="match status" value="1"/>
</dbReference>
<evidence type="ECO:0000259" key="7">
    <source>
        <dbReference type="Pfam" id="PF20684"/>
    </source>
</evidence>
<dbReference type="InterPro" id="IPR052337">
    <property type="entry name" value="SAT4-like"/>
</dbReference>
<keyword evidence="2 6" id="KW-0812">Transmembrane</keyword>
<evidence type="ECO:0000313" key="9">
    <source>
        <dbReference type="Proteomes" id="UP000191691"/>
    </source>
</evidence>
<evidence type="ECO:0000313" key="8">
    <source>
        <dbReference type="EMBL" id="OQE73526.1"/>
    </source>
</evidence>